<dbReference type="CDD" id="cd07377">
    <property type="entry name" value="WHTH_GntR"/>
    <property type="match status" value="1"/>
</dbReference>
<dbReference type="CDD" id="cd00609">
    <property type="entry name" value="AAT_like"/>
    <property type="match status" value="1"/>
</dbReference>
<keyword evidence="8" id="KW-0032">Aminotransferase</keyword>
<proteinExistence type="inferred from homology"/>
<evidence type="ECO:0000256" key="6">
    <source>
        <dbReference type="SAM" id="MobiDB-lite"/>
    </source>
</evidence>
<dbReference type="RefSeq" id="WP_305451069.1">
    <property type="nucleotide sequence ID" value="NZ_JAUYVO010000011.1"/>
</dbReference>
<dbReference type="InterPro" id="IPR004839">
    <property type="entry name" value="Aminotransferase_I/II_large"/>
</dbReference>
<feature type="region of interest" description="Disordered" evidence="6">
    <location>
        <begin position="99"/>
        <end position="124"/>
    </location>
</feature>
<keyword evidence="5" id="KW-0804">Transcription</keyword>
<evidence type="ECO:0000256" key="1">
    <source>
        <dbReference type="ARBA" id="ARBA00005384"/>
    </source>
</evidence>
<keyword evidence="9" id="KW-1185">Reference proteome</keyword>
<dbReference type="PANTHER" id="PTHR46577">
    <property type="entry name" value="HTH-TYPE TRANSCRIPTIONAL REGULATORY PROTEIN GABR"/>
    <property type="match status" value="1"/>
</dbReference>
<keyword evidence="3" id="KW-0805">Transcription regulation</keyword>
<dbReference type="SUPFAM" id="SSF46785">
    <property type="entry name" value="Winged helix' DNA-binding domain"/>
    <property type="match status" value="1"/>
</dbReference>
<dbReference type="InterPro" id="IPR036388">
    <property type="entry name" value="WH-like_DNA-bd_sf"/>
</dbReference>
<reference evidence="8" key="1">
    <citation type="submission" date="2023-07" db="EMBL/GenBank/DDBJ databases">
        <title>Genome content predicts the carbon catabolic preferences of heterotrophic bacteria.</title>
        <authorList>
            <person name="Gralka M."/>
        </authorList>
    </citation>
    <scope>NUCLEOTIDE SEQUENCE</scope>
    <source>
        <strain evidence="8">5G01</strain>
    </source>
</reference>
<gene>
    <name evidence="8" type="ORF">Q8W30_14950</name>
</gene>
<dbReference type="InterPro" id="IPR036390">
    <property type="entry name" value="WH_DNA-bd_sf"/>
</dbReference>
<name>A0ABT9EXV4_9GAMM</name>
<dbReference type="PROSITE" id="PS50949">
    <property type="entry name" value="HTH_GNTR"/>
    <property type="match status" value="1"/>
</dbReference>
<dbReference type="InterPro" id="IPR000524">
    <property type="entry name" value="Tscrpt_reg_HTH_GntR"/>
</dbReference>
<accession>A0ABT9EXV4</accession>
<keyword evidence="8" id="KW-0808">Transferase</keyword>
<evidence type="ECO:0000256" key="2">
    <source>
        <dbReference type="ARBA" id="ARBA00022898"/>
    </source>
</evidence>
<dbReference type="SMART" id="SM00345">
    <property type="entry name" value="HTH_GNTR"/>
    <property type="match status" value="1"/>
</dbReference>
<dbReference type="InterPro" id="IPR015421">
    <property type="entry name" value="PyrdxlP-dep_Trfase_major"/>
</dbReference>
<dbReference type="Pfam" id="PF00155">
    <property type="entry name" value="Aminotran_1_2"/>
    <property type="match status" value="1"/>
</dbReference>
<feature type="compositionally biased region" description="Polar residues" evidence="6">
    <location>
        <begin position="107"/>
        <end position="124"/>
    </location>
</feature>
<keyword evidence="4" id="KW-0238">DNA-binding</keyword>
<dbReference type="PRINTS" id="PR00035">
    <property type="entry name" value="HTHGNTR"/>
</dbReference>
<feature type="domain" description="HTH gntR-type" evidence="7">
    <location>
        <begin position="15"/>
        <end position="83"/>
    </location>
</feature>
<dbReference type="Gene3D" id="3.40.640.10">
    <property type="entry name" value="Type I PLP-dependent aspartate aminotransferase-like (Major domain)"/>
    <property type="match status" value="1"/>
</dbReference>
<evidence type="ECO:0000256" key="4">
    <source>
        <dbReference type="ARBA" id="ARBA00023125"/>
    </source>
</evidence>
<evidence type="ECO:0000259" key="7">
    <source>
        <dbReference type="PROSITE" id="PS50949"/>
    </source>
</evidence>
<dbReference type="GO" id="GO:0008483">
    <property type="term" value="F:transaminase activity"/>
    <property type="evidence" value="ECO:0007669"/>
    <property type="project" value="UniProtKB-KW"/>
</dbReference>
<comment type="similarity">
    <text evidence="1">In the C-terminal section; belongs to the class-I pyridoxal-phosphate-dependent aminotransferase family.</text>
</comment>
<dbReference type="PANTHER" id="PTHR46577:SF1">
    <property type="entry name" value="HTH-TYPE TRANSCRIPTIONAL REGULATORY PROTEIN GABR"/>
    <property type="match status" value="1"/>
</dbReference>
<evidence type="ECO:0000256" key="5">
    <source>
        <dbReference type="ARBA" id="ARBA00023163"/>
    </source>
</evidence>
<dbReference type="Gene3D" id="1.10.10.10">
    <property type="entry name" value="Winged helix-like DNA-binding domain superfamily/Winged helix DNA-binding domain"/>
    <property type="match status" value="1"/>
</dbReference>
<comment type="caution">
    <text evidence="8">The sequence shown here is derived from an EMBL/GenBank/DDBJ whole genome shotgun (WGS) entry which is preliminary data.</text>
</comment>
<evidence type="ECO:0000256" key="3">
    <source>
        <dbReference type="ARBA" id="ARBA00023015"/>
    </source>
</evidence>
<organism evidence="8 9">
    <name type="scientific">Neptunomonas phycophila</name>
    <dbReference type="NCBI Taxonomy" id="1572645"/>
    <lineage>
        <taxon>Bacteria</taxon>
        <taxon>Pseudomonadati</taxon>
        <taxon>Pseudomonadota</taxon>
        <taxon>Gammaproteobacteria</taxon>
        <taxon>Oceanospirillales</taxon>
        <taxon>Oceanospirillaceae</taxon>
        <taxon>Neptunomonas</taxon>
    </lineage>
</organism>
<dbReference type="InterPro" id="IPR051446">
    <property type="entry name" value="HTH_trans_reg/aminotransferase"/>
</dbReference>
<dbReference type="InterPro" id="IPR015424">
    <property type="entry name" value="PyrdxlP-dep_Trfase"/>
</dbReference>
<evidence type="ECO:0000313" key="9">
    <source>
        <dbReference type="Proteomes" id="UP001177341"/>
    </source>
</evidence>
<protein>
    <submittedName>
        <fullName evidence="8">PLP-dependent aminotransferase family protein</fullName>
    </submittedName>
</protein>
<dbReference type="EMBL" id="JAUYVO010000011">
    <property type="protein sequence ID" value="MDP2523872.1"/>
    <property type="molecule type" value="Genomic_DNA"/>
</dbReference>
<sequence>MALRLFETEISLTPHNKQQSLYQLILSAIRLGKLEANDKLPSTRLLAEQLHIARSTVKTVYEILQAEGYVETRRGSGTFVANLPELPSYELSTYELLTNKPPATSEPHATSPSSSLNAPAVSASANTLNDSLRQRLHNEQTHHFLPAQPAMDHFPHNVWHKVSKQALRESYHYGNPDLAGDPLLRHETALFLRQQRGVNCTADNLIITSGSQQALYLMLRILLNAGDTVLLEGVGYQGVDLILNSLGVNNELISENSATSYFTSTEANSSVATAAIVTPSRSFPLGETMPLSTRKALLDWATRHERWIIEDDYDSEFTFSGHSIAALQGLDSQQRVIYTGTFSRTMFPGIRLGYLVVPPSLTAHALRLRSITDGGLSTSLQRSLAYFMNQGHYNRHLRRMRKLYQSRKALLNALVDQHLPELTLQPNKGGMHDCYFLPDALTDKNDENTPLDQSIEARANQAKLGIRALSRYSRSHPKRQGIVIGFGSTDEADMEAGVIKLAGIIRSY</sequence>
<dbReference type="Proteomes" id="UP001177341">
    <property type="component" value="Unassembled WGS sequence"/>
</dbReference>
<evidence type="ECO:0000313" key="8">
    <source>
        <dbReference type="EMBL" id="MDP2523872.1"/>
    </source>
</evidence>
<dbReference type="Pfam" id="PF00392">
    <property type="entry name" value="GntR"/>
    <property type="match status" value="1"/>
</dbReference>
<keyword evidence="2" id="KW-0663">Pyridoxal phosphate</keyword>
<dbReference type="SUPFAM" id="SSF53383">
    <property type="entry name" value="PLP-dependent transferases"/>
    <property type="match status" value="1"/>
</dbReference>